<dbReference type="Proteomes" id="UP000019109">
    <property type="component" value="Unassembled WGS sequence"/>
</dbReference>
<dbReference type="InterPro" id="IPR007159">
    <property type="entry name" value="SpoVT-AbrB_dom"/>
</dbReference>
<dbReference type="Gene3D" id="2.10.260.10">
    <property type="match status" value="1"/>
</dbReference>
<dbReference type="SMART" id="SM00966">
    <property type="entry name" value="SpoVT_AbrB"/>
    <property type="match status" value="1"/>
</dbReference>
<keyword evidence="3" id="KW-1185">Reference proteome</keyword>
<organism evidence="2 3">
    <name type="scientific">Acetivibrio straminisolvens JCM 21531</name>
    <dbReference type="NCBI Taxonomy" id="1294263"/>
    <lineage>
        <taxon>Bacteria</taxon>
        <taxon>Bacillati</taxon>
        <taxon>Bacillota</taxon>
        <taxon>Clostridia</taxon>
        <taxon>Eubacteriales</taxon>
        <taxon>Oscillospiraceae</taxon>
        <taxon>Acetivibrio</taxon>
    </lineage>
</organism>
<sequence>MYEYTNDCKRIPTTHIFYWQRKLREEACYVLIISEEYTNNVPFLFEGDIMNSKEYFKNEINQTKEGDCMSTVIAQKWGNSIGMRIPKEAADRLGISQGYEIELYANENEITLKPKRIRKKYTLEELLSQVTPENRHEEIDFGIEGRELI</sequence>
<protein>
    <submittedName>
        <fullName evidence="2">Programmed cell death antitoxin MazE</fullName>
    </submittedName>
</protein>
<evidence type="ECO:0000313" key="3">
    <source>
        <dbReference type="Proteomes" id="UP000019109"/>
    </source>
</evidence>
<evidence type="ECO:0000259" key="1">
    <source>
        <dbReference type="SMART" id="SM00966"/>
    </source>
</evidence>
<dbReference type="InterPro" id="IPR037914">
    <property type="entry name" value="SpoVT-AbrB_sf"/>
</dbReference>
<dbReference type="Pfam" id="PF04014">
    <property type="entry name" value="MazE_antitoxin"/>
    <property type="match status" value="1"/>
</dbReference>
<dbReference type="InterPro" id="IPR039052">
    <property type="entry name" value="Antitox_PemI-like"/>
</dbReference>
<accession>W4VC07</accession>
<dbReference type="SUPFAM" id="SSF89447">
    <property type="entry name" value="AbrB/MazE/MraZ-like"/>
    <property type="match status" value="1"/>
</dbReference>
<dbReference type="AlphaFoldDB" id="W4VC07"/>
<dbReference type="PANTHER" id="PTHR40516">
    <property type="entry name" value="ANTITOXIN CHPS-RELATED"/>
    <property type="match status" value="1"/>
</dbReference>
<feature type="domain" description="SpoVT-AbrB" evidence="1">
    <location>
        <begin position="75"/>
        <end position="120"/>
    </location>
</feature>
<comment type="caution">
    <text evidence="2">The sequence shown here is derived from an EMBL/GenBank/DDBJ whole genome shotgun (WGS) entry which is preliminary data.</text>
</comment>
<reference evidence="2" key="1">
    <citation type="journal article" date="2014" name="Genome Announc.">
        <title>Draft Genome Sequence of Clostridium straminisolvens Strain JCM 21531T, Isolated from a Cellulose-Degrading Bacterial Community.</title>
        <authorList>
            <person name="Yuki M."/>
            <person name="Oshima K."/>
            <person name="Suda W."/>
            <person name="Sakamoto M."/>
            <person name="Kitamura K."/>
            <person name="Iida T."/>
            <person name="Hattori M."/>
            <person name="Ohkuma M."/>
        </authorList>
    </citation>
    <scope>NUCLEOTIDE SEQUENCE [LARGE SCALE GENOMIC DNA]</scope>
    <source>
        <strain evidence="2">JCM 21531</strain>
    </source>
</reference>
<dbReference type="GO" id="GO:0003677">
    <property type="term" value="F:DNA binding"/>
    <property type="evidence" value="ECO:0007669"/>
    <property type="project" value="InterPro"/>
</dbReference>
<name>W4VC07_9FIRM</name>
<evidence type="ECO:0000313" key="2">
    <source>
        <dbReference type="EMBL" id="GAE90731.1"/>
    </source>
</evidence>
<gene>
    <name evidence="2" type="ORF">JCM21531_4366</name>
</gene>
<dbReference type="PANTHER" id="PTHR40516:SF1">
    <property type="entry name" value="ANTITOXIN CHPS-RELATED"/>
    <property type="match status" value="1"/>
</dbReference>
<dbReference type="STRING" id="1294263.JCM21531_4366"/>
<dbReference type="EMBL" id="BAVR01000088">
    <property type="protein sequence ID" value="GAE90731.1"/>
    <property type="molecule type" value="Genomic_DNA"/>
</dbReference>
<proteinExistence type="predicted"/>
<dbReference type="GO" id="GO:0097351">
    <property type="term" value="F:toxin sequestering activity"/>
    <property type="evidence" value="ECO:0007669"/>
    <property type="project" value="InterPro"/>
</dbReference>